<comment type="subcellular location">
    <subcellularLocation>
        <location evidence="1">Nucleus</location>
    </subcellularLocation>
</comment>
<evidence type="ECO:0000256" key="6">
    <source>
        <dbReference type="SAM" id="MobiDB-lite"/>
    </source>
</evidence>
<feature type="region of interest" description="Disordered" evidence="6">
    <location>
        <begin position="1"/>
        <end position="33"/>
    </location>
</feature>
<gene>
    <name evidence="8" type="ORF">C6P46_000743</name>
</gene>
<evidence type="ECO:0000256" key="3">
    <source>
        <dbReference type="ARBA" id="ARBA00023015"/>
    </source>
</evidence>
<dbReference type="GO" id="GO:0008270">
    <property type="term" value="F:zinc ion binding"/>
    <property type="evidence" value="ECO:0007669"/>
    <property type="project" value="InterPro"/>
</dbReference>
<dbReference type="SMART" id="SM00066">
    <property type="entry name" value="GAL4"/>
    <property type="match status" value="1"/>
</dbReference>
<dbReference type="InterPro" id="IPR036864">
    <property type="entry name" value="Zn2-C6_fun-type_DNA-bd_sf"/>
</dbReference>
<dbReference type="GO" id="GO:0000981">
    <property type="term" value="F:DNA-binding transcription factor activity, RNA polymerase II-specific"/>
    <property type="evidence" value="ECO:0007669"/>
    <property type="project" value="InterPro"/>
</dbReference>
<name>A0A9P7B340_RHOMI</name>
<dbReference type="PANTHER" id="PTHR47338">
    <property type="entry name" value="ZN(II)2CYS6 TRANSCRIPTION FACTOR (EUROFUNG)-RELATED"/>
    <property type="match status" value="1"/>
</dbReference>
<evidence type="ECO:0000313" key="9">
    <source>
        <dbReference type="Proteomes" id="UP000777482"/>
    </source>
</evidence>
<feature type="compositionally biased region" description="Low complexity" evidence="6">
    <location>
        <begin position="309"/>
        <end position="361"/>
    </location>
</feature>
<keyword evidence="5" id="KW-0539">Nucleus</keyword>
<keyword evidence="2" id="KW-0479">Metal-binding</keyword>
<feature type="compositionally biased region" description="Pro residues" evidence="6">
    <location>
        <begin position="222"/>
        <end position="234"/>
    </location>
</feature>
<dbReference type="PANTHER" id="PTHR47338:SF5">
    <property type="entry name" value="ZN(II)2CYS6 TRANSCRIPTION FACTOR (EUROFUNG)"/>
    <property type="match status" value="1"/>
</dbReference>
<feature type="compositionally biased region" description="Pro residues" evidence="6">
    <location>
        <begin position="276"/>
        <end position="285"/>
    </location>
</feature>
<feature type="domain" description="Zn(2)-C6 fungal-type" evidence="7">
    <location>
        <begin position="483"/>
        <end position="513"/>
    </location>
</feature>
<comment type="caution">
    <text evidence="8">The sequence shown here is derived from an EMBL/GenBank/DDBJ whole genome shotgun (WGS) entry which is preliminary data.</text>
</comment>
<keyword evidence="9" id="KW-1185">Reference proteome</keyword>
<evidence type="ECO:0000259" key="7">
    <source>
        <dbReference type="PROSITE" id="PS50048"/>
    </source>
</evidence>
<proteinExistence type="predicted"/>
<evidence type="ECO:0000256" key="1">
    <source>
        <dbReference type="ARBA" id="ARBA00004123"/>
    </source>
</evidence>
<feature type="region of interest" description="Disordered" evidence="6">
    <location>
        <begin position="563"/>
        <end position="610"/>
    </location>
</feature>
<evidence type="ECO:0000256" key="2">
    <source>
        <dbReference type="ARBA" id="ARBA00022723"/>
    </source>
</evidence>
<feature type="compositionally biased region" description="Polar residues" evidence="6">
    <location>
        <begin position="388"/>
        <end position="411"/>
    </location>
</feature>
<feature type="compositionally biased region" description="Low complexity" evidence="6">
    <location>
        <begin position="209"/>
        <end position="221"/>
    </location>
</feature>
<reference evidence="8 9" key="1">
    <citation type="submission" date="2020-11" db="EMBL/GenBank/DDBJ databases">
        <title>Kefir isolates.</title>
        <authorList>
            <person name="Marcisauskas S."/>
            <person name="Kim Y."/>
            <person name="Blasche S."/>
        </authorList>
    </citation>
    <scope>NUCLEOTIDE SEQUENCE [LARGE SCALE GENOMIC DNA]</scope>
    <source>
        <strain evidence="8 9">KR</strain>
    </source>
</reference>
<dbReference type="InterPro" id="IPR001138">
    <property type="entry name" value="Zn2Cys6_DnaBD"/>
</dbReference>
<dbReference type="PROSITE" id="PS00463">
    <property type="entry name" value="ZN2_CY6_FUNGAL_1"/>
    <property type="match status" value="1"/>
</dbReference>
<dbReference type="Pfam" id="PF00172">
    <property type="entry name" value="Zn_clus"/>
    <property type="match status" value="1"/>
</dbReference>
<dbReference type="Gene3D" id="4.10.240.10">
    <property type="entry name" value="Zn(2)-C6 fungal-type DNA-binding domain"/>
    <property type="match status" value="1"/>
</dbReference>
<dbReference type="PROSITE" id="PS50048">
    <property type="entry name" value="ZN2_CY6_FUNGAL_2"/>
    <property type="match status" value="1"/>
</dbReference>
<sequence>MTPTAYGHSWPLPSSSSHRDRTETLAGMDPYDYRDNPQYAYADYAEPRTAFDPFAGAVWVPDPPPPPAPAPAPIPYYGGQELYYQQLNFGPPPHEEEEQEEDERAALASYRTATTTSLTPTTAYQTATAAAEIPYPQHCPPPPPPPQYYYQQHFQRYPLAPSSEYASGTNDQQQYTHVDKRPRFDNEDAGAPGTLTSLSGYRAGGGSGDQSSSSHFHLPISSDPPPRQPIPVPTPISIADSARGGGGGGSDPRERAGPPLSHSASAGVRWSRQDPLLPPPPPQPGPSASHVERAYHHDVSGERGRGGEAARAQQQQQQQQRPSLASLSSGSNSTLGSATTTLSSSSSAFSALSSTSVSSIAPPNPNPPPPHQSGSPLAPPAPPATLTRPEQQQQSGPSSYTPQRQRQVSSTVDHHHPGGTGEAIIIESEQVRTQSQNQQNREEGGGGTMSPSSQPAAVALGQHRPPPPTNQSKKTQVSKSEKSCKACRIRKVRCSRTWPSCARCTEKRIDCHYGNLIPIDLVKGMHPDSRVAELEARIKMLEHELAARDGDYDAAASRPSTIAAGMFSSPMPPPALLTPRPSLGSSAPTPTPSSATSQKQSSNRAAPRLAETTDSFDLSCSSNLVQEEFGRTAYRALVKPVWEALVDPVDTKGVRKRHVDAVIASAEARAERLRDAKLLRGGHAHERGFGFEIEKDDSRYGAPGAAESEEDLFERMAREDLSRLQELKDLPIEELAHDPEWTRIAVWAVLDAHWATCSSNVPTLRPFHVPLRQARLYTRLNCLSPSERCIVLAFCAIGVRSTPDVGLLGLRGGPRIGKESAPNMDREEEEEEEHLGLKREMVARIYRELMIDMYGRLEVAYGAPNKDSLEASLILALVQMWNEFVPRYSRSLIRTAIAQYKELFENAAALAESKDVQAERTDLLMMYALPLLHIDSTTAAYLRAAPIITDADLATYFAPFKIPLFHHFDAKDGPGWLDLREEMRPWMDVDRIGDASHVQHMLSSMVIYRWLSACLRWCAQMSCPAAIRTPLSARALETLFDHLSTIHAVIQILQYHLVNQDGAPHATCLAPSPDGDTAEHIHLRWLTRLDRETDDATWLIFSIVSERLVREESEVEDGDHMQGEVIKSEDRRLDIGWLQACESRVRKGFKLAAFYFNASLQSFFTISPDPHQTHHLAFSLELIPNWTFLATQRFIPIDPKVQQTPYYSGLRSKADELTETELDWIERGLELAQKYHPVAERRLVEMRSYRLAEKRRLELLAADGVPVPVSRARALPPPRLGQKSALSFQDAMKRALTQTVPSWA</sequence>
<protein>
    <recommendedName>
        <fullName evidence="7">Zn(2)-C6 fungal-type domain-containing protein</fullName>
    </recommendedName>
</protein>
<dbReference type="InterPro" id="IPR050815">
    <property type="entry name" value="TF_fung"/>
</dbReference>
<feature type="compositionally biased region" description="Pro residues" evidence="6">
    <location>
        <begin position="362"/>
        <end position="383"/>
    </location>
</feature>
<dbReference type="SUPFAM" id="SSF57701">
    <property type="entry name" value="Zn2/Cys6 DNA-binding domain"/>
    <property type="match status" value="1"/>
</dbReference>
<dbReference type="GO" id="GO:0005634">
    <property type="term" value="C:nucleus"/>
    <property type="evidence" value="ECO:0007669"/>
    <property type="project" value="UniProtKB-SubCell"/>
</dbReference>
<keyword evidence="4" id="KW-0804">Transcription</keyword>
<accession>A0A9P7B340</accession>
<feature type="compositionally biased region" description="Low complexity" evidence="6">
    <location>
        <begin position="577"/>
        <end position="602"/>
    </location>
</feature>
<dbReference type="CDD" id="cd00067">
    <property type="entry name" value="GAL4"/>
    <property type="match status" value="1"/>
</dbReference>
<evidence type="ECO:0000256" key="5">
    <source>
        <dbReference type="ARBA" id="ARBA00023242"/>
    </source>
</evidence>
<keyword evidence="3" id="KW-0805">Transcription regulation</keyword>
<evidence type="ECO:0000256" key="4">
    <source>
        <dbReference type="ARBA" id="ARBA00023163"/>
    </source>
</evidence>
<evidence type="ECO:0000313" key="8">
    <source>
        <dbReference type="EMBL" id="KAG0655709.1"/>
    </source>
</evidence>
<dbReference type="Proteomes" id="UP000777482">
    <property type="component" value="Unassembled WGS sequence"/>
</dbReference>
<feature type="region of interest" description="Disordered" evidence="6">
    <location>
        <begin position="181"/>
        <end position="482"/>
    </location>
</feature>
<feature type="compositionally biased region" description="Basic and acidic residues" evidence="6">
    <location>
        <begin position="290"/>
        <end position="308"/>
    </location>
</feature>
<organism evidence="8 9">
    <name type="scientific">Rhodotorula mucilaginosa</name>
    <name type="common">Yeast</name>
    <name type="synonym">Rhodotorula rubra</name>
    <dbReference type="NCBI Taxonomy" id="5537"/>
    <lineage>
        <taxon>Eukaryota</taxon>
        <taxon>Fungi</taxon>
        <taxon>Dikarya</taxon>
        <taxon>Basidiomycota</taxon>
        <taxon>Pucciniomycotina</taxon>
        <taxon>Microbotryomycetes</taxon>
        <taxon>Sporidiobolales</taxon>
        <taxon>Sporidiobolaceae</taxon>
        <taxon>Rhodotorula</taxon>
    </lineage>
</organism>
<dbReference type="OrthoDB" id="5419315at2759"/>
<dbReference type="EMBL" id="PUHQ01000113">
    <property type="protein sequence ID" value="KAG0655709.1"/>
    <property type="molecule type" value="Genomic_DNA"/>
</dbReference>